<evidence type="ECO:0000313" key="1">
    <source>
        <dbReference type="EMBL" id="GGS32544.1"/>
    </source>
</evidence>
<keyword evidence="2" id="KW-1185">Reference proteome</keyword>
<dbReference type="EMBL" id="BMSZ01000001">
    <property type="protein sequence ID" value="GGS32544.1"/>
    <property type="molecule type" value="Genomic_DNA"/>
</dbReference>
<gene>
    <name evidence="1" type="ORF">GCM10010253_02000</name>
</gene>
<comment type="caution">
    <text evidence="1">The sequence shown here is derived from an EMBL/GenBank/DDBJ whole genome shotgun (WGS) entry which is preliminary data.</text>
</comment>
<protein>
    <submittedName>
        <fullName evidence="1">Uncharacterized protein</fullName>
    </submittedName>
</protein>
<accession>A0ABQ2SP33</accession>
<dbReference type="Proteomes" id="UP000659767">
    <property type="component" value="Unassembled WGS sequence"/>
</dbReference>
<sequence length="69" mass="7902">MRTGTGECRSHAVTLNVLTLGEQSSILTPPAEVCAVFNPPGRHHPVRHRDGHYLSVMHKHTVRHRRFRR</sequence>
<organism evidence="1 2">
    <name type="scientific">Streptomyces badius</name>
    <dbReference type="NCBI Taxonomy" id="1941"/>
    <lineage>
        <taxon>Bacteria</taxon>
        <taxon>Bacillati</taxon>
        <taxon>Actinomycetota</taxon>
        <taxon>Actinomycetes</taxon>
        <taxon>Kitasatosporales</taxon>
        <taxon>Streptomycetaceae</taxon>
        <taxon>Streptomyces</taxon>
    </lineage>
</organism>
<proteinExistence type="predicted"/>
<name>A0ABQ2SP33_STRBA</name>
<reference evidence="2" key="1">
    <citation type="journal article" date="2019" name="Int. J. Syst. Evol. Microbiol.">
        <title>The Global Catalogue of Microorganisms (GCM) 10K type strain sequencing project: providing services to taxonomists for standard genome sequencing and annotation.</title>
        <authorList>
            <consortium name="The Broad Institute Genomics Platform"/>
            <consortium name="The Broad Institute Genome Sequencing Center for Infectious Disease"/>
            <person name="Wu L."/>
            <person name="Ma J."/>
        </authorList>
    </citation>
    <scope>NUCLEOTIDE SEQUENCE [LARGE SCALE GENOMIC DNA]</scope>
    <source>
        <strain evidence="2">JCM 4350</strain>
    </source>
</reference>
<evidence type="ECO:0000313" key="2">
    <source>
        <dbReference type="Proteomes" id="UP000659767"/>
    </source>
</evidence>